<name>A0A5N5HUK8_9ROSA</name>
<gene>
    <name evidence="2" type="ORF">D8674_008858</name>
</gene>
<proteinExistence type="predicted"/>
<dbReference type="AlphaFoldDB" id="A0A5N5HUK8"/>
<evidence type="ECO:0000313" key="3">
    <source>
        <dbReference type="Proteomes" id="UP000327157"/>
    </source>
</evidence>
<accession>A0A5N5HUK8</accession>
<feature type="transmembrane region" description="Helical" evidence="1">
    <location>
        <begin position="29"/>
        <end position="53"/>
    </location>
</feature>
<keyword evidence="3" id="KW-1185">Reference proteome</keyword>
<keyword evidence="1" id="KW-1133">Transmembrane helix</keyword>
<keyword evidence="1" id="KW-0812">Transmembrane</keyword>
<protein>
    <submittedName>
        <fullName evidence="2">Uncharacterized protein</fullName>
    </submittedName>
</protein>
<dbReference type="EMBL" id="SMOL01000143">
    <property type="protein sequence ID" value="KAB2631339.1"/>
    <property type="molecule type" value="Genomic_DNA"/>
</dbReference>
<reference evidence="2 3" key="3">
    <citation type="submission" date="2019-11" db="EMBL/GenBank/DDBJ databases">
        <title>A de novo genome assembly of a pear dwarfing rootstock.</title>
        <authorList>
            <person name="Wang F."/>
            <person name="Wang J."/>
            <person name="Li S."/>
            <person name="Zhang Y."/>
            <person name="Fang M."/>
            <person name="Ma L."/>
            <person name="Zhao Y."/>
            <person name="Jiang S."/>
        </authorList>
    </citation>
    <scope>NUCLEOTIDE SEQUENCE [LARGE SCALE GENOMIC DNA]</scope>
    <source>
        <strain evidence="2">S2</strain>
        <tissue evidence="2">Leaf</tissue>
    </source>
</reference>
<organism evidence="2 3">
    <name type="scientific">Pyrus ussuriensis x Pyrus communis</name>
    <dbReference type="NCBI Taxonomy" id="2448454"/>
    <lineage>
        <taxon>Eukaryota</taxon>
        <taxon>Viridiplantae</taxon>
        <taxon>Streptophyta</taxon>
        <taxon>Embryophyta</taxon>
        <taxon>Tracheophyta</taxon>
        <taxon>Spermatophyta</taxon>
        <taxon>Magnoliopsida</taxon>
        <taxon>eudicotyledons</taxon>
        <taxon>Gunneridae</taxon>
        <taxon>Pentapetalae</taxon>
        <taxon>rosids</taxon>
        <taxon>fabids</taxon>
        <taxon>Rosales</taxon>
        <taxon>Rosaceae</taxon>
        <taxon>Amygdaloideae</taxon>
        <taxon>Maleae</taxon>
        <taxon>Pyrus</taxon>
    </lineage>
</organism>
<keyword evidence="1" id="KW-0472">Membrane</keyword>
<sequence length="73" mass="8300">MSGLAVTGYRVLASSRSNEAFRKRWSSNFGVVVCSVGSPFVLRMLSVGLWYSFPFIFKKRCFLFFETACRAQT</sequence>
<comment type="caution">
    <text evidence="2">The sequence shown here is derived from an EMBL/GenBank/DDBJ whole genome shotgun (WGS) entry which is preliminary data.</text>
</comment>
<evidence type="ECO:0000313" key="2">
    <source>
        <dbReference type="EMBL" id="KAB2631339.1"/>
    </source>
</evidence>
<dbReference type="Proteomes" id="UP000327157">
    <property type="component" value="Chromosome 12"/>
</dbReference>
<reference evidence="2 3" key="1">
    <citation type="submission" date="2019-09" db="EMBL/GenBank/DDBJ databases">
        <authorList>
            <person name="Ou C."/>
        </authorList>
    </citation>
    <scope>NUCLEOTIDE SEQUENCE [LARGE SCALE GENOMIC DNA]</scope>
    <source>
        <strain evidence="2">S2</strain>
        <tissue evidence="2">Leaf</tissue>
    </source>
</reference>
<reference evidence="3" key="2">
    <citation type="submission" date="2019-10" db="EMBL/GenBank/DDBJ databases">
        <title>A de novo genome assembly of a pear dwarfing rootstock.</title>
        <authorList>
            <person name="Wang F."/>
            <person name="Wang J."/>
            <person name="Li S."/>
            <person name="Zhang Y."/>
            <person name="Fang M."/>
            <person name="Ma L."/>
            <person name="Zhao Y."/>
            <person name="Jiang S."/>
        </authorList>
    </citation>
    <scope>NUCLEOTIDE SEQUENCE [LARGE SCALE GENOMIC DNA]</scope>
</reference>
<evidence type="ECO:0000256" key="1">
    <source>
        <dbReference type="SAM" id="Phobius"/>
    </source>
</evidence>